<dbReference type="RefSeq" id="XP_067820031.1">
    <property type="nucleotide sequence ID" value="XM_067965008.1"/>
</dbReference>
<dbReference type="GO" id="GO:0048250">
    <property type="term" value="P:iron import into the mitochondrion"/>
    <property type="evidence" value="ECO:0007669"/>
    <property type="project" value="TreeGrafter"/>
</dbReference>
<accession>A0A976IG06</accession>
<dbReference type="PANTHER" id="PTHR45758">
    <property type="entry name" value="MITOFERRIN-1-RELATED"/>
    <property type="match status" value="1"/>
</dbReference>
<feature type="repeat" description="Solcar" evidence="9">
    <location>
        <begin position="16"/>
        <end position="121"/>
    </location>
</feature>
<keyword evidence="4 9" id="KW-0812">Transmembrane</keyword>
<evidence type="ECO:0000256" key="6">
    <source>
        <dbReference type="ARBA" id="ARBA00022989"/>
    </source>
</evidence>
<keyword evidence="5" id="KW-0677">Repeat</keyword>
<evidence type="ECO:0008006" key="14">
    <source>
        <dbReference type="Google" id="ProtNLM"/>
    </source>
</evidence>
<dbReference type="AlphaFoldDB" id="A0A976IG06"/>
<dbReference type="Pfam" id="PF00153">
    <property type="entry name" value="Mito_carr"/>
    <property type="match status" value="4"/>
</dbReference>
<evidence type="ECO:0000256" key="2">
    <source>
        <dbReference type="ARBA" id="ARBA00006375"/>
    </source>
</evidence>
<comment type="similarity">
    <text evidence="2 10">Belongs to the mitochondrial carrier (TC 2.A.29) family.</text>
</comment>
<dbReference type="GO" id="GO:0031966">
    <property type="term" value="C:mitochondrial membrane"/>
    <property type="evidence" value="ECO:0007669"/>
    <property type="project" value="UniProtKB-SubCell"/>
</dbReference>
<sequence length="402" mass="43880">MTLLDEDWEEWTPDKGSFVNHMLAGSVAGVVEHVSIFPIDTIKALLIICMLLLSWENKTHMQCQQCPVNGHPRRLSAIQTARHLVAEKGPLRLFRGVSTMLGASLPAHAVYFSVFEAAKKSLGADTSTLTPMASGSAGVLATVCHDFIMTPMDVVKQRLQLGYYNGVSDCLKTVMKQEGLRALYLSFPTTLLMNLPYSMIMVSANESFKKILNPSGEMNISAYIASGAAAGALAGALTNPLDVAKTRLQTQAMIITEESLVGSRALPRVKSIMSSRFSTSKLQVLVQFQLLTPNCLVFVRRYSQCPSRPHCAQLQTRGVSITVPPSCSMASRPGTKRAEAILHRHYAGLIDALIQIKAHEGFAGFFRGVYPRLLVHAPSVAVSWTTFEVLKKTLDRLSAGED</sequence>
<evidence type="ECO:0000256" key="7">
    <source>
        <dbReference type="ARBA" id="ARBA00023128"/>
    </source>
</evidence>
<evidence type="ECO:0000256" key="10">
    <source>
        <dbReference type="RuleBase" id="RU000488"/>
    </source>
</evidence>
<dbReference type="EMBL" id="SHOA02000001">
    <property type="protein sequence ID" value="TDH70532.1"/>
    <property type="molecule type" value="Genomic_DNA"/>
</dbReference>
<evidence type="ECO:0000256" key="4">
    <source>
        <dbReference type="ARBA" id="ARBA00022692"/>
    </source>
</evidence>
<evidence type="ECO:0000256" key="3">
    <source>
        <dbReference type="ARBA" id="ARBA00022448"/>
    </source>
</evidence>
<name>A0A976IG06_BRELC</name>
<dbReference type="PANTHER" id="PTHR45758:SF4">
    <property type="entry name" value="MITOFERRIN-1"/>
    <property type="match status" value="1"/>
</dbReference>
<proteinExistence type="inferred from homology"/>
<dbReference type="GO" id="GO:0015093">
    <property type="term" value="F:ferrous iron transmembrane transporter activity"/>
    <property type="evidence" value="ECO:0007669"/>
    <property type="project" value="TreeGrafter"/>
</dbReference>
<organism evidence="12 13">
    <name type="scientific">Bremia lactucae</name>
    <name type="common">Lettuce downy mildew</name>
    <dbReference type="NCBI Taxonomy" id="4779"/>
    <lineage>
        <taxon>Eukaryota</taxon>
        <taxon>Sar</taxon>
        <taxon>Stramenopiles</taxon>
        <taxon>Oomycota</taxon>
        <taxon>Peronosporomycetes</taxon>
        <taxon>Peronosporales</taxon>
        <taxon>Peronosporaceae</taxon>
        <taxon>Bremia</taxon>
    </lineage>
</organism>
<dbReference type="KEGG" id="blac:94350679"/>
<feature type="transmembrane region" description="Helical" evidence="11">
    <location>
        <begin position="182"/>
        <end position="200"/>
    </location>
</feature>
<feature type="repeat" description="Solcar" evidence="9">
    <location>
        <begin position="218"/>
        <end position="393"/>
    </location>
</feature>
<dbReference type="GeneID" id="94350679"/>
<keyword evidence="7" id="KW-0496">Mitochondrion</keyword>
<dbReference type="FunFam" id="1.50.40.10:FF:000254">
    <property type="entry name" value="Mitochondrial carrier protein-like protein"/>
    <property type="match status" value="1"/>
</dbReference>
<dbReference type="Proteomes" id="UP000294530">
    <property type="component" value="Unassembled WGS sequence"/>
</dbReference>
<keyword evidence="3 10" id="KW-0813">Transport</keyword>
<evidence type="ECO:0000313" key="12">
    <source>
        <dbReference type="EMBL" id="TDH70532.1"/>
    </source>
</evidence>
<protein>
    <recommendedName>
        <fullName evidence="14">Mitoferrin</fullName>
    </recommendedName>
</protein>
<dbReference type="Gene3D" id="1.50.40.10">
    <property type="entry name" value="Mitochondrial carrier domain"/>
    <property type="match status" value="1"/>
</dbReference>
<dbReference type="InterPro" id="IPR023395">
    <property type="entry name" value="MCP_dom_sf"/>
</dbReference>
<evidence type="ECO:0000313" key="13">
    <source>
        <dbReference type="Proteomes" id="UP000294530"/>
    </source>
</evidence>
<evidence type="ECO:0000256" key="11">
    <source>
        <dbReference type="SAM" id="Phobius"/>
    </source>
</evidence>
<dbReference type="OrthoDB" id="43906at2759"/>
<evidence type="ECO:0000256" key="5">
    <source>
        <dbReference type="ARBA" id="ARBA00022737"/>
    </source>
</evidence>
<reference evidence="12 13" key="1">
    <citation type="journal article" date="2021" name="Genome Biol.">
        <title>AFLAP: assembly-free linkage analysis pipeline using k-mers from genome sequencing data.</title>
        <authorList>
            <person name="Fletcher K."/>
            <person name="Zhang L."/>
            <person name="Gil J."/>
            <person name="Han R."/>
            <person name="Cavanaugh K."/>
            <person name="Michelmore R."/>
        </authorList>
    </citation>
    <scope>NUCLEOTIDE SEQUENCE [LARGE SCALE GENOMIC DNA]</scope>
    <source>
        <strain evidence="12 13">SF5</strain>
    </source>
</reference>
<comment type="subcellular location">
    <subcellularLocation>
        <location evidence="1">Mitochondrion membrane</location>
        <topology evidence="1">Multi-pass membrane protein</topology>
    </subcellularLocation>
</comment>
<dbReference type="InterPro" id="IPR018108">
    <property type="entry name" value="MCP_transmembrane"/>
</dbReference>
<dbReference type="PRINTS" id="PR00926">
    <property type="entry name" value="MITOCARRIER"/>
</dbReference>
<evidence type="ECO:0000256" key="8">
    <source>
        <dbReference type="ARBA" id="ARBA00023136"/>
    </source>
</evidence>
<dbReference type="SUPFAM" id="SSF103506">
    <property type="entry name" value="Mitochondrial carrier"/>
    <property type="match status" value="1"/>
</dbReference>
<gene>
    <name evidence="12" type="ORF">CCR75_006943</name>
</gene>
<keyword evidence="6 11" id="KW-1133">Transmembrane helix</keyword>
<evidence type="ECO:0000256" key="9">
    <source>
        <dbReference type="PROSITE-ProRule" id="PRU00282"/>
    </source>
</evidence>
<keyword evidence="13" id="KW-1185">Reference proteome</keyword>
<keyword evidence="8 9" id="KW-0472">Membrane</keyword>
<evidence type="ECO:0000256" key="1">
    <source>
        <dbReference type="ARBA" id="ARBA00004225"/>
    </source>
</evidence>
<dbReference type="InterPro" id="IPR002067">
    <property type="entry name" value="MCP"/>
</dbReference>
<comment type="caution">
    <text evidence="12">The sequence shown here is derived from an EMBL/GenBank/DDBJ whole genome shotgun (WGS) entry which is preliminary data.</text>
</comment>
<dbReference type="PROSITE" id="PS50920">
    <property type="entry name" value="SOLCAR"/>
    <property type="match status" value="3"/>
</dbReference>
<feature type="transmembrane region" description="Helical" evidence="11">
    <location>
        <begin position="36"/>
        <end position="55"/>
    </location>
</feature>
<feature type="repeat" description="Solcar" evidence="9">
    <location>
        <begin position="129"/>
        <end position="211"/>
    </location>
</feature>
<feature type="transmembrane region" description="Helical" evidence="11">
    <location>
        <begin position="220"/>
        <end position="238"/>
    </location>
</feature>